<dbReference type="RefSeq" id="WP_254011386.1">
    <property type="nucleotide sequence ID" value="NZ_JAMZMM010000063.1"/>
</dbReference>
<dbReference type="InterPro" id="IPR001646">
    <property type="entry name" value="5peptide_repeat"/>
</dbReference>
<reference evidence="2" key="1">
    <citation type="submission" date="2022-06" db="EMBL/GenBank/DDBJ databases">
        <title>New cyanobacteria of genus Symplocastrum in benthos of Lake Baikal.</title>
        <authorList>
            <person name="Sorokovikova E."/>
            <person name="Tikhonova I."/>
            <person name="Krasnopeev A."/>
            <person name="Evseev P."/>
            <person name="Gladkikh A."/>
            <person name="Belykh O."/>
        </authorList>
    </citation>
    <scope>NUCLEOTIDE SEQUENCE</scope>
    <source>
        <strain evidence="2">BBK-W-15</strain>
    </source>
</reference>
<sequence>MIKLKNLLAAAIVSTLGFATPTQAGNPEDVKRLLETKECTGCDLKNADLRGVDLSLAILVDANLSGANLSGANLSQADLSRANLSGTNLSRANLHNAYLTNANLDRTNLLGASLSGTRGIPILTVTVARSQPVSSRAATPLILGIPTSSRSQPLVRSAPPQSRRQVPLLGEPATPIILPRQLPEASIPLPTPILNRPIPSSTPTIESQSPIPNLQIVLIGMIQLGDNSAALFEIDGNTKRVNVGELIGTSEWTLVSVKDGKIEVSGYGEVLSVYTGQTIPIPSRKPQSN</sequence>
<evidence type="ECO:0000256" key="1">
    <source>
        <dbReference type="SAM" id="SignalP"/>
    </source>
</evidence>
<dbReference type="EMBL" id="JAMZMM010000063">
    <property type="protein sequence ID" value="MCP2728592.1"/>
    <property type="molecule type" value="Genomic_DNA"/>
</dbReference>
<evidence type="ECO:0000313" key="2">
    <source>
        <dbReference type="EMBL" id="MCP2728592.1"/>
    </source>
</evidence>
<dbReference type="PANTHER" id="PTHR14136:SF17">
    <property type="entry name" value="BTB_POZ DOMAIN-CONTAINING PROTEIN KCTD9"/>
    <property type="match status" value="1"/>
</dbReference>
<gene>
    <name evidence="2" type="ORF">NJ959_08925</name>
</gene>
<dbReference type="InterPro" id="IPR051082">
    <property type="entry name" value="Pentapeptide-BTB/POZ_domain"/>
</dbReference>
<dbReference type="Proteomes" id="UP001204953">
    <property type="component" value="Unassembled WGS sequence"/>
</dbReference>
<proteinExistence type="predicted"/>
<comment type="caution">
    <text evidence="2">The sequence shown here is derived from an EMBL/GenBank/DDBJ whole genome shotgun (WGS) entry which is preliminary data.</text>
</comment>
<dbReference type="SUPFAM" id="SSF141571">
    <property type="entry name" value="Pentapeptide repeat-like"/>
    <property type="match status" value="1"/>
</dbReference>
<organism evidence="2 3">
    <name type="scientific">Limnofasciculus baicalensis BBK-W-15</name>
    <dbReference type="NCBI Taxonomy" id="2699891"/>
    <lineage>
        <taxon>Bacteria</taxon>
        <taxon>Bacillati</taxon>
        <taxon>Cyanobacteriota</taxon>
        <taxon>Cyanophyceae</taxon>
        <taxon>Coleofasciculales</taxon>
        <taxon>Coleofasciculaceae</taxon>
        <taxon>Limnofasciculus</taxon>
        <taxon>Limnofasciculus baicalensis</taxon>
    </lineage>
</organism>
<dbReference type="Pfam" id="PF00805">
    <property type="entry name" value="Pentapeptide"/>
    <property type="match status" value="2"/>
</dbReference>
<feature type="chain" id="PRO_5042066773" evidence="1">
    <location>
        <begin position="25"/>
        <end position="289"/>
    </location>
</feature>
<keyword evidence="3" id="KW-1185">Reference proteome</keyword>
<name>A0AAE3GRF3_9CYAN</name>
<dbReference type="AlphaFoldDB" id="A0AAE3GRF3"/>
<accession>A0AAE3GRF3</accession>
<keyword evidence="1" id="KW-0732">Signal</keyword>
<dbReference type="Gene3D" id="2.160.20.80">
    <property type="entry name" value="E3 ubiquitin-protein ligase SopA"/>
    <property type="match status" value="1"/>
</dbReference>
<dbReference type="PANTHER" id="PTHR14136">
    <property type="entry name" value="BTB_POZ DOMAIN-CONTAINING PROTEIN KCTD9"/>
    <property type="match status" value="1"/>
</dbReference>
<feature type="signal peptide" evidence="1">
    <location>
        <begin position="1"/>
        <end position="24"/>
    </location>
</feature>
<protein>
    <submittedName>
        <fullName evidence="2">Pentapeptide repeat-containing protein</fullName>
    </submittedName>
</protein>
<evidence type="ECO:0000313" key="3">
    <source>
        <dbReference type="Proteomes" id="UP001204953"/>
    </source>
</evidence>